<name>A0ACD3AIC5_9AGAR</name>
<dbReference type="EMBL" id="ML208468">
    <property type="protein sequence ID" value="TFK64612.1"/>
    <property type="molecule type" value="Genomic_DNA"/>
</dbReference>
<organism evidence="1 2">
    <name type="scientific">Pluteus cervinus</name>
    <dbReference type="NCBI Taxonomy" id="181527"/>
    <lineage>
        <taxon>Eukaryota</taxon>
        <taxon>Fungi</taxon>
        <taxon>Dikarya</taxon>
        <taxon>Basidiomycota</taxon>
        <taxon>Agaricomycotina</taxon>
        <taxon>Agaricomycetes</taxon>
        <taxon>Agaricomycetidae</taxon>
        <taxon>Agaricales</taxon>
        <taxon>Pluteineae</taxon>
        <taxon>Pluteaceae</taxon>
        <taxon>Pluteus</taxon>
    </lineage>
</organism>
<accession>A0ACD3AIC5</accession>
<reference evidence="1 2" key="1">
    <citation type="journal article" date="2019" name="Nat. Ecol. Evol.">
        <title>Megaphylogeny resolves global patterns of mushroom evolution.</title>
        <authorList>
            <person name="Varga T."/>
            <person name="Krizsan K."/>
            <person name="Foldi C."/>
            <person name="Dima B."/>
            <person name="Sanchez-Garcia M."/>
            <person name="Sanchez-Ramirez S."/>
            <person name="Szollosi G.J."/>
            <person name="Szarkandi J.G."/>
            <person name="Papp V."/>
            <person name="Albert L."/>
            <person name="Andreopoulos W."/>
            <person name="Angelini C."/>
            <person name="Antonin V."/>
            <person name="Barry K.W."/>
            <person name="Bougher N.L."/>
            <person name="Buchanan P."/>
            <person name="Buyck B."/>
            <person name="Bense V."/>
            <person name="Catcheside P."/>
            <person name="Chovatia M."/>
            <person name="Cooper J."/>
            <person name="Damon W."/>
            <person name="Desjardin D."/>
            <person name="Finy P."/>
            <person name="Geml J."/>
            <person name="Haridas S."/>
            <person name="Hughes K."/>
            <person name="Justo A."/>
            <person name="Karasinski D."/>
            <person name="Kautmanova I."/>
            <person name="Kiss B."/>
            <person name="Kocsube S."/>
            <person name="Kotiranta H."/>
            <person name="LaButti K.M."/>
            <person name="Lechner B.E."/>
            <person name="Liimatainen K."/>
            <person name="Lipzen A."/>
            <person name="Lukacs Z."/>
            <person name="Mihaltcheva S."/>
            <person name="Morgado L.N."/>
            <person name="Niskanen T."/>
            <person name="Noordeloos M.E."/>
            <person name="Ohm R.A."/>
            <person name="Ortiz-Santana B."/>
            <person name="Ovrebo C."/>
            <person name="Racz N."/>
            <person name="Riley R."/>
            <person name="Savchenko A."/>
            <person name="Shiryaev A."/>
            <person name="Soop K."/>
            <person name="Spirin V."/>
            <person name="Szebenyi C."/>
            <person name="Tomsovsky M."/>
            <person name="Tulloss R.E."/>
            <person name="Uehling J."/>
            <person name="Grigoriev I.V."/>
            <person name="Vagvolgyi C."/>
            <person name="Papp T."/>
            <person name="Martin F.M."/>
            <person name="Miettinen O."/>
            <person name="Hibbett D.S."/>
            <person name="Nagy L.G."/>
        </authorList>
    </citation>
    <scope>NUCLEOTIDE SEQUENCE [LARGE SCALE GENOMIC DNA]</scope>
    <source>
        <strain evidence="1 2">NL-1719</strain>
    </source>
</reference>
<evidence type="ECO:0000313" key="2">
    <source>
        <dbReference type="Proteomes" id="UP000308600"/>
    </source>
</evidence>
<evidence type="ECO:0000313" key="1">
    <source>
        <dbReference type="EMBL" id="TFK64612.1"/>
    </source>
</evidence>
<gene>
    <name evidence="1" type="ORF">BDN72DRAFT_846438</name>
</gene>
<dbReference type="Proteomes" id="UP000308600">
    <property type="component" value="Unassembled WGS sequence"/>
</dbReference>
<sequence>MLFLLPNELLVEIVKALSWRDVLRLRQTCKRLLRVTRSLEIWRSLVRRESRQTSWLELPVESYTSEELERLLLRRKSAEARYEVAAKDVVLPQRVLPVGMDLPVDSVCLIPGGRWLLISTSRGSVNYYDLHSEEPLGRELIPERYDERRSSMCIDVDLNSQILKFNLALTNLDWTMDASDRQATLEIWQVNLVVDEQGKGVALKAQSLADFLQEPTGTITSMALVGNLFAYSLHFGLHERTYILIVNWKTIHESNYPKQVVAVPPNAICCLFDGKICVPGRRAVRLLSIASLPTFNTMPNIPHQIPRPEHLSSIALPEPIDPRTSSYPISHRGVTHIVMETDTAIYDVFVKDTESGPKLAAIRLADISAYLQVGVRISVSDNFCLPWVQFGGQMFLQRLWTSGDISDHPPPLLLPNSEARPPYFYFLDMASGQIVTYESLNRCFRISLLRLL</sequence>
<proteinExistence type="predicted"/>
<keyword evidence="2" id="KW-1185">Reference proteome</keyword>
<protein>
    <submittedName>
        <fullName evidence="1">Uncharacterized protein</fullName>
    </submittedName>
</protein>